<evidence type="ECO:0000256" key="2">
    <source>
        <dbReference type="ARBA" id="ARBA00007002"/>
    </source>
</evidence>
<comment type="caution">
    <text evidence="5">The sequence shown here is derived from an EMBL/GenBank/DDBJ whole genome shotgun (WGS) entry which is preliminary data.</text>
</comment>
<dbReference type="InterPro" id="IPR037200">
    <property type="entry name" value="Isy1_sf"/>
</dbReference>
<reference evidence="5 6" key="1">
    <citation type="journal article" date="2019" name="Sci. Rep.">
        <title>Comparative genomics of chytrid fungi reveal insights into the obligate biotrophic and pathogenic lifestyle of Synchytrium endobioticum.</title>
        <authorList>
            <person name="van de Vossenberg B.T.L.H."/>
            <person name="Warris S."/>
            <person name="Nguyen H.D.T."/>
            <person name="van Gent-Pelzer M.P.E."/>
            <person name="Joly D.L."/>
            <person name="van de Geest H.C."/>
            <person name="Bonants P.J.M."/>
            <person name="Smith D.S."/>
            <person name="Levesque C.A."/>
            <person name="van der Lee T.A.J."/>
        </authorList>
    </citation>
    <scope>NUCLEOTIDE SEQUENCE [LARGE SCALE GENOMIC DNA]</scope>
    <source>
        <strain evidence="5 6">JEL517</strain>
    </source>
</reference>
<evidence type="ECO:0000256" key="1">
    <source>
        <dbReference type="ARBA" id="ARBA00004123"/>
    </source>
</evidence>
<dbReference type="GeneID" id="42005258"/>
<evidence type="ECO:0000313" key="6">
    <source>
        <dbReference type="Proteomes" id="UP000319731"/>
    </source>
</evidence>
<comment type="similarity">
    <text evidence="2">Belongs to the ISY1 family.</text>
</comment>
<feature type="compositionally biased region" description="Acidic residues" evidence="4">
    <location>
        <begin position="221"/>
        <end position="235"/>
    </location>
</feature>
<comment type="subcellular location">
    <subcellularLocation>
        <location evidence="1">Nucleus</location>
    </subcellularLocation>
</comment>
<name>A0A507C4D8_9FUNG</name>
<sequence length="269" mass="31697">MSTRLEIKKAQSMLFRFREAQADELGGYKKNAKRPYLISEVATLAECGTWRSEVLREISKKVSKIQDPGLNDFQIRDLNDEINKLLREKNRWENRIVELGGPNYRRHGGRVFDSDGKEVPGNRGYKYFGRAKDLPGVRELFAEDRKNVKIVHLYYHPNPQTHPRLIIAQDDAKRTRQDLYKYIDADYYGYRDEDDGVLLEYEKKVQKRMRLRDTSNNADVENTEEETITEDEQEEPALVSHASSVPTQKDVEDWILRRKKQELVDRYLK</sequence>
<dbReference type="PANTHER" id="PTHR13021">
    <property type="entry name" value="PRE-MRNA-SPLICING FACTOR ISY1"/>
    <property type="match status" value="1"/>
</dbReference>
<evidence type="ECO:0000313" key="5">
    <source>
        <dbReference type="EMBL" id="TPX32984.1"/>
    </source>
</evidence>
<dbReference type="InterPro" id="IPR029012">
    <property type="entry name" value="Helix_hairpin_bin_sf"/>
</dbReference>
<gene>
    <name evidence="5" type="ORF">SmJEL517_g04033</name>
</gene>
<dbReference type="Gene3D" id="1.10.287.660">
    <property type="entry name" value="Helix hairpin bin"/>
    <property type="match status" value="1"/>
</dbReference>
<evidence type="ECO:0000256" key="3">
    <source>
        <dbReference type="ARBA" id="ARBA00023242"/>
    </source>
</evidence>
<dbReference type="STRING" id="1806994.A0A507C4D8"/>
<feature type="region of interest" description="Disordered" evidence="4">
    <location>
        <begin position="214"/>
        <end position="245"/>
    </location>
</feature>
<dbReference type="GO" id="GO:0005634">
    <property type="term" value="C:nucleus"/>
    <property type="evidence" value="ECO:0007669"/>
    <property type="project" value="UniProtKB-SubCell"/>
</dbReference>
<dbReference type="FunFam" id="1.10.287.660:FF:000001">
    <property type="entry name" value="pre-mRNA-splicing factor ISY1 homolog"/>
    <property type="match status" value="1"/>
</dbReference>
<evidence type="ECO:0008006" key="7">
    <source>
        <dbReference type="Google" id="ProtNLM"/>
    </source>
</evidence>
<dbReference type="RefSeq" id="XP_031024079.1">
    <property type="nucleotide sequence ID" value="XM_031169961.1"/>
</dbReference>
<proteinExistence type="inferred from homology"/>
<dbReference type="OrthoDB" id="1739576at2759"/>
<organism evidence="5 6">
    <name type="scientific">Synchytrium microbalum</name>
    <dbReference type="NCBI Taxonomy" id="1806994"/>
    <lineage>
        <taxon>Eukaryota</taxon>
        <taxon>Fungi</taxon>
        <taxon>Fungi incertae sedis</taxon>
        <taxon>Chytridiomycota</taxon>
        <taxon>Chytridiomycota incertae sedis</taxon>
        <taxon>Chytridiomycetes</taxon>
        <taxon>Synchytriales</taxon>
        <taxon>Synchytriaceae</taxon>
        <taxon>Synchytrium</taxon>
    </lineage>
</organism>
<accession>A0A507C4D8</accession>
<dbReference type="Proteomes" id="UP000319731">
    <property type="component" value="Unassembled WGS sequence"/>
</dbReference>
<keyword evidence="3" id="KW-0539">Nucleus</keyword>
<dbReference type="InterPro" id="IPR009360">
    <property type="entry name" value="Isy1"/>
</dbReference>
<dbReference type="SUPFAM" id="SSF140102">
    <property type="entry name" value="ISY1 domain-like"/>
    <property type="match status" value="1"/>
</dbReference>
<protein>
    <recommendedName>
        <fullName evidence="7">Pre-mRNA-splicing factor ISY1</fullName>
    </recommendedName>
</protein>
<keyword evidence="6" id="KW-1185">Reference proteome</keyword>
<dbReference type="EMBL" id="QEAO01000024">
    <property type="protein sequence ID" value="TPX32984.1"/>
    <property type="molecule type" value="Genomic_DNA"/>
</dbReference>
<dbReference type="AlphaFoldDB" id="A0A507C4D8"/>
<evidence type="ECO:0000256" key="4">
    <source>
        <dbReference type="SAM" id="MobiDB-lite"/>
    </source>
</evidence>
<dbReference type="Pfam" id="PF06246">
    <property type="entry name" value="Isy1"/>
    <property type="match status" value="1"/>
</dbReference>
<dbReference type="GO" id="GO:0000350">
    <property type="term" value="P:generation of catalytic spliceosome for second transesterification step"/>
    <property type="evidence" value="ECO:0007669"/>
    <property type="project" value="InterPro"/>
</dbReference>